<comment type="caution">
    <text evidence="1">The sequence shown here is derived from an EMBL/GenBank/DDBJ whole genome shotgun (WGS) entry which is preliminary data.</text>
</comment>
<accession>A0ACB9JLB6</accession>
<gene>
    <name evidence="1" type="ORF">L1987_08049</name>
</gene>
<proteinExistence type="predicted"/>
<reference evidence="1 2" key="2">
    <citation type="journal article" date="2022" name="Mol. Ecol. Resour.">
        <title>The genomes of chicory, endive, great burdock and yacon provide insights into Asteraceae paleo-polyploidization history and plant inulin production.</title>
        <authorList>
            <person name="Fan W."/>
            <person name="Wang S."/>
            <person name="Wang H."/>
            <person name="Wang A."/>
            <person name="Jiang F."/>
            <person name="Liu H."/>
            <person name="Zhao H."/>
            <person name="Xu D."/>
            <person name="Zhang Y."/>
        </authorList>
    </citation>
    <scope>NUCLEOTIDE SEQUENCE [LARGE SCALE GENOMIC DNA]</scope>
    <source>
        <strain evidence="2">cv. Yunnan</strain>
        <tissue evidence="1">Leaves</tissue>
    </source>
</reference>
<protein>
    <submittedName>
        <fullName evidence="1">Uncharacterized protein</fullName>
    </submittedName>
</protein>
<dbReference type="EMBL" id="CM042020">
    <property type="protein sequence ID" value="KAI3820501.1"/>
    <property type="molecule type" value="Genomic_DNA"/>
</dbReference>
<organism evidence="1 2">
    <name type="scientific">Smallanthus sonchifolius</name>
    <dbReference type="NCBI Taxonomy" id="185202"/>
    <lineage>
        <taxon>Eukaryota</taxon>
        <taxon>Viridiplantae</taxon>
        <taxon>Streptophyta</taxon>
        <taxon>Embryophyta</taxon>
        <taxon>Tracheophyta</taxon>
        <taxon>Spermatophyta</taxon>
        <taxon>Magnoliopsida</taxon>
        <taxon>eudicotyledons</taxon>
        <taxon>Gunneridae</taxon>
        <taxon>Pentapetalae</taxon>
        <taxon>asterids</taxon>
        <taxon>campanulids</taxon>
        <taxon>Asterales</taxon>
        <taxon>Asteraceae</taxon>
        <taxon>Asteroideae</taxon>
        <taxon>Heliantheae alliance</taxon>
        <taxon>Millerieae</taxon>
        <taxon>Smallanthus</taxon>
    </lineage>
</organism>
<name>A0ACB9JLB6_9ASTR</name>
<evidence type="ECO:0000313" key="2">
    <source>
        <dbReference type="Proteomes" id="UP001056120"/>
    </source>
</evidence>
<dbReference type="Proteomes" id="UP001056120">
    <property type="component" value="Linkage Group LG03"/>
</dbReference>
<keyword evidence="2" id="KW-1185">Reference proteome</keyword>
<reference evidence="2" key="1">
    <citation type="journal article" date="2022" name="Mol. Ecol. Resour.">
        <title>The genomes of chicory, endive, great burdock and yacon provide insights into Asteraceae palaeo-polyploidization history and plant inulin production.</title>
        <authorList>
            <person name="Fan W."/>
            <person name="Wang S."/>
            <person name="Wang H."/>
            <person name="Wang A."/>
            <person name="Jiang F."/>
            <person name="Liu H."/>
            <person name="Zhao H."/>
            <person name="Xu D."/>
            <person name="Zhang Y."/>
        </authorList>
    </citation>
    <scope>NUCLEOTIDE SEQUENCE [LARGE SCALE GENOMIC DNA]</scope>
    <source>
        <strain evidence="2">cv. Yunnan</strain>
    </source>
</reference>
<evidence type="ECO:0000313" key="1">
    <source>
        <dbReference type="EMBL" id="KAI3820501.1"/>
    </source>
</evidence>
<sequence>MNRWLFRRKRLLTGIFRDVGECHGGELGTTVRELRLVLSLPLFTAIRDSSNPKTDLRLSMAFYHNCKGLGNTN</sequence>